<dbReference type="InterPro" id="IPR027417">
    <property type="entry name" value="P-loop_NTPase"/>
</dbReference>
<sequence length="90" mass="10013">MSEPCVSRYDSYNGTEREKATAHFIELLWYKREGSYYGIVSEGNYCSPPREEKLILKSVSGRLRSGELTAIMGPSGAGKSTLLNILTGYK</sequence>
<dbReference type="GO" id="GO:0005524">
    <property type="term" value="F:ATP binding"/>
    <property type="evidence" value="ECO:0007669"/>
    <property type="project" value="InterPro"/>
</dbReference>
<dbReference type="GO" id="GO:0005886">
    <property type="term" value="C:plasma membrane"/>
    <property type="evidence" value="ECO:0007669"/>
    <property type="project" value="TreeGrafter"/>
</dbReference>
<evidence type="ECO:0000256" key="2">
    <source>
        <dbReference type="ARBA" id="ARBA00005814"/>
    </source>
</evidence>
<dbReference type="Gene3D" id="3.40.50.300">
    <property type="entry name" value="P-loop containing nucleotide triphosphate hydrolases"/>
    <property type="match status" value="1"/>
</dbReference>
<comment type="subcellular location">
    <subcellularLocation>
        <location evidence="1">Membrane</location>
        <topology evidence="1">Multi-pass membrane protein</topology>
    </subcellularLocation>
</comment>
<evidence type="ECO:0000313" key="8">
    <source>
        <dbReference type="EMBL" id="CAD7454894.1"/>
    </source>
</evidence>
<keyword evidence="5" id="KW-1133">Transmembrane helix</keyword>
<keyword evidence="4" id="KW-0812">Transmembrane</keyword>
<dbReference type="InterPro" id="IPR050352">
    <property type="entry name" value="ABCG_transporters"/>
</dbReference>
<protein>
    <recommendedName>
        <fullName evidence="7">ABC transporter domain-containing protein</fullName>
    </recommendedName>
</protein>
<keyword evidence="3" id="KW-0813">Transport</keyword>
<dbReference type="AlphaFoldDB" id="A0A7R9FJT6"/>
<evidence type="ECO:0000259" key="7">
    <source>
        <dbReference type="Pfam" id="PF00005"/>
    </source>
</evidence>
<dbReference type="EMBL" id="OE000744">
    <property type="protein sequence ID" value="CAD7454894.1"/>
    <property type="molecule type" value="Genomic_DNA"/>
</dbReference>
<dbReference type="SUPFAM" id="SSF52540">
    <property type="entry name" value="P-loop containing nucleoside triphosphate hydrolases"/>
    <property type="match status" value="1"/>
</dbReference>
<dbReference type="PANTHER" id="PTHR48041:SF6">
    <property type="entry name" value="PROTEIN WHITE-LIKE PROTEIN"/>
    <property type="match status" value="1"/>
</dbReference>
<dbReference type="Pfam" id="PF00005">
    <property type="entry name" value="ABC_tran"/>
    <property type="match status" value="1"/>
</dbReference>
<accession>A0A7R9FJT6</accession>
<organism evidence="8">
    <name type="scientific">Timema tahoe</name>
    <dbReference type="NCBI Taxonomy" id="61484"/>
    <lineage>
        <taxon>Eukaryota</taxon>
        <taxon>Metazoa</taxon>
        <taxon>Ecdysozoa</taxon>
        <taxon>Arthropoda</taxon>
        <taxon>Hexapoda</taxon>
        <taxon>Insecta</taxon>
        <taxon>Pterygota</taxon>
        <taxon>Neoptera</taxon>
        <taxon>Polyneoptera</taxon>
        <taxon>Phasmatodea</taxon>
        <taxon>Timematodea</taxon>
        <taxon>Timematoidea</taxon>
        <taxon>Timematidae</taxon>
        <taxon>Timema</taxon>
    </lineage>
</organism>
<gene>
    <name evidence="8" type="ORF">TTEB3V08_LOCUS2984</name>
</gene>
<keyword evidence="6" id="KW-0472">Membrane</keyword>
<evidence type="ECO:0000256" key="6">
    <source>
        <dbReference type="ARBA" id="ARBA00023136"/>
    </source>
</evidence>
<proteinExistence type="inferred from homology"/>
<evidence type="ECO:0000256" key="4">
    <source>
        <dbReference type="ARBA" id="ARBA00022692"/>
    </source>
</evidence>
<dbReference type="PANTHER" id="PTHR48041">
    <property type="entry name" value="ABC TRANSPORTER G FAMILY MEMBER 28"/>
    <property type="match status" value="1"/>
</dbReference>
<name>A0A7R9FJT6_9NEOP</name>
<evidence type="ECO:0000256" key="1">
    <source>
        <dbReference type="ARBA" id="ARBA00004141"/>
    </source>
</evidence>
<comment type="similarity">
    <text evidence="2">Belongs to the ABC transporter superfamily. ABCG family. Eye pigment precursor importer (TC 3.A.1.204) subfamily.</text>
</comment>
<feature type="domain" description="ABC transporter" evidence="7">
    <location>
        <begin position="56"/>
        <end position="88"/>
    </location>
</feature>
<dbReference type="GO" id="GO:0042626">
    <property type="term" value="F:ATPase-coupled transmembrane transporter activity"/>
    <property type="evidence" value="ECO:0007669"/>
    <property type="project" value="TreeGrafter"/>
</dbReference>
<reference evidence="8" key="1">
    <citation type="submission" date="2020-11" db="EMBL/GenBank/DDBJ databases">
        <authorList>
            <person name="Tran Van P."/>
        </authorList>
    </citation>
    <scope>NUCLEOTIDE SEQUENCE</scope>
</reference>
<dbReference type="InterPro" id="IPR003439">
    <property type="entry name" value="ABC_transporter-like_ATP-bd"/>
</dbReference>
<evidence type="ECO:0000256" key="3">
    <source>
        <dbReference type="ARBA" id="ARBA00022448"/>
    </source>
</evidence>
<dbReference type="GO" id="GO:0016887">
    <property type="term" value="F:ATP hydrolysis activity"/>
    <property type="evidence" value="ECO:0007669"/>
    <property type="project" value="InterPro"/>
</dbReference>
<evidence type="ECO:0000256" key="5">
    <source>
        <dbReference type="ARBA" id="ARBA00022989"/>
    </source>
</evidence>